<gene>
    <name evidence="8" type="ORF">BRENAR_LOCUS1794</name>
</gene>
<dbReference type="GO" id="GO:0043023">
    <property type="term" value="F:ribosomal large subunit binding"/>
    <property type="evidence" value="ECO:0007669"/>
    <property type="project" value="TreeGrafter"/>
</dbReference>
<feature type="compositionally biased region" description="Polar residues" evidence="6">
    <location>
        <begin position="1"/>
        <end position="20"/>
    </location>
</feature>
<feature type="compositionally biased region" description="Acidic residues" evidence="6">
    <location>
        <begin position="39"/>
        <end position="48"/>
    </location>
</feature>
<comment type="function">
    <text evidence="4">Necessary for protein synthesis in mitochondria. Functions as a ribosome recycling factor in mitochondria.</text>
</comment>
<sequence length="238" mass="27070">MQLKWVTSMQTRSFTRSSPTLAKKKKSNKKGGNKKQDAQDEENEVVEEIDTRKLLKEAENEFAKSIELYNKRVTQVKMGRANPSIFDGLQIQLANQRKAKFQDVAQTTLKGGKYLTVTVFDPHDTKNVVSAILAANLNLNPEADPNNPQLLKVQLPNSTKEWKAKQLKELKELTDDFKTAHNNKSSLANLRGRYLKQIKDVDGSKDVIRKLETDIDKLFKEYATKLADSFKSSEKTLK</sequence>
<dbReference type="GO" id="GO:0006412">
    <property type="term" value="P:translation"/>
    <property type="evidence" value="ECO:0007669"/>
    <property type="project" value="UniProtKB-KW"/>
</dbReference>
<feature type="domain" description="Ribosome recycling factor" evidence="7">
    <location>
        <begin position="71"/>
        <end position="237"/>
    </location>
</feature>
<protein>
    <recommendedName>
        <fullName evidence="2">Ribosome-recycling factor, mitochondrial</fullName>
    </recommendedName>
    <alternativeName>
        <fullName evidence="5">Ribosome-releasing factor, mitochondrial</fullName>
    </alternativeName>
</protein>
<evidence type="ECO:0000256" key="5">
    <source>
        <dbReference type="ARBA" id="ARBA00033107"/>
    </source>
</evidence>
<dbReference type="SUPFAM" id="SSF55194">
    <property type="entry name" value="Ribosome recycling factor, RRF"/>
    <property type="match status" value="1"/>
</dbReference>
<evidence type="ECO:0000256" key="2">
    <source>
        <dbReference type="ARBA" id="ARBA00020581"/>
    </source>
</evidence>
<accession>A0A448YJF2</accession>
<dbReference type="AlphaFoldDB" id="A0A448YJF2"/>
<reference evidence="8 9" key="1">
    <citation type="submission" date="2018-12" db="EMBL/GenBank/DDBJ databases">
        <authorList>
            <person name="Tiukova I."/>
            <person name="Dainat J."/>
        </authorList>
    </citation>
    <scope>NUCLEOTIDE SEQUENCE [LARGE SCALE GENOMIC DNA]</scope>
</reference>
<evidence type="ECO:0000256" key="1">
    <source>
        <dbReference type="ARBA" id="ARBA00005912"/>
    </source>
</evidence>
<dbReference type="STRING" id="13370.A0A448YJF2"/>
<dbReference type="Proteomes" id="UP000290900">
    <property type="component" value="Unassembled WGS sequence"/>
</dbReference>
<dbReference type="OrthoDB" id="407355at2759"/>
<dbReference type="InParanoid" id="A0A448YJF2"/>
<dbReference type="Gene3D" id="1.10.132.20">
    <property type="entry name" value="Ribosome-recycling factor"/>
    <property type="match status" value="1"/>
</dbReference>
<evidence type="ECO:0000256" key="3">
    <source>
        <dbReference type="ARBA" id="ARBA00022917"/>
    </source>
</evidence>
<proteinExistence type="inferred from homology"/>
<evidence type="ECO:0000256" key="6">
    <source>
        <dbReference type="SAM" id="MobiDB-lite"/>
    </source>
</evidence>
<dbReference type="InterPro" id="IPR036191">
    <property type="entry name" value="RRF_sf"/>
</dbReference>
<name>A0A448YJF2_BRENA</name>
<evidence type="ECO:0000259" key="7">
    <source>
        <dbReference type="Pfam" id="PF01765"/>
    </source>
</evidence>
<dbReference type="InterPro" id="IPR002661">
    <property type="entry name" value="Ribosome_recyc_fac"/>
</dbReference>
<dbReference type="Pfam" id="PF01765">
    <property type="entry name" value="RRF"/>
    <property type="match status" value="1"/>
</dbReference>
<dbReference type="GO" id="GO:0005739">
    <property type="term" value="C:mitochondrion"/>
    <property type="evidence" value="ECO:0007669"/>
    <property type="project" value="TreeGrafter"/>
</dbReference>
<feature type="compositionally biased region" description="Basic residues" evidence="6">
    <location>
        <begin position="22"/>
        <end position="33"/>
    </location>
</feature>
<dbReference type="InterPro" id="IPR023584">
    <property type="entry name" value="Ribosome_recyc_fac_dom"/>
</dbReference>
<evidence type="ECO:0000313" key="8">
    <source>
        <dbReference type="EMBL" id="VEU21059.1"/>
    </source>
</evidence>
<dbReference type="PANTHER" id="PTHR20982:SF3">
    <property type="entry name" value="MITOCHONDRIAL RIBOSOME RECYCLING FACTOR PSEUDO 1"/>
    <property type="match status" value="1"/>
</dbReference>
<organism evidence="8 9">
    <name type="scientific">Brettanomyces naardenensis</name>
    <name type="common">Yeast</name>
    <dbReference type="NCBI Taxonomy" id="13370"/>
    <lineage>
        <taxon>Eukaryota</taxon>
        <taxon>Fungi</taxon>
        <taxon>Dikarya</taxon>
        <taxon>Ascomycota</taxon>
        <taxon>Saccharomycotina</taxon>
        <taxon>Pichiomycetes</taxon>
        <taxon>Pichiales</taxon>
        <taxon>Pichiaceae</taxon>
        <taxon>Brettanomyces</taxon>
    </lineage>
</organism>
<feature type="region of interest" description="Disordered" evidence="6">
    <location>
        <begin position="1"/>
        <end position="48"/>
    </location>
</feature>
<keyword evidence="9" id="KW-1185">Reference proteome</keyword>
<keyword evidence="3" id="KW-0648">Protein biosynthesis</keyword>
<evidence type="ECO:0000256" key="4">
    <source>
        <dbReference type="ARBA" id="ARBA00024909"/>
    </source>
</evidence>
<dbReference type="FunCoup" id="A0A448YJF2">
    <property type="interactions" value="72"/>
</dbReference>
<dbReference type="PANTHER" id="PTHR20982">
    <property type="entry name" value="RIBOSOME RECYCLING FACTOR"/>
    <property type="match status" value="1"/>
</dbReference>
<dbReference type="Gene3D" id="3.30.1360.40">
    <property type="match status" value="1"/>
</dbReference>
<comment type="similarity">
    <text evidence="1">Belongs to the RRF family.</text>
</comment>
<evidence type="ECO:0000313" key="9">
    <source>
        <dbReference type="Proteomes" id="UP000290900"/>
    </source>
</evidence>
<dbReference type="EMBL" id="CAACVR010000009">
    <property type="protein sequence ID" value="VEU21059.1"/>
    <property type="molecule type" value="Genomic_DNA"/>
</dbReference>